<evidence type="ECO:0000313" key="1">
    <source>
        <dbReference type="EMBL" id="BCG47938.1"/>
    </source>
</evidence>
<evidence type="ECO:0000313" key="2">
    <source>
        <dbReference type="Proteomes" id="UP000515472"/>
    </source>
</evidence>
<protein>
    <submittedName>
        <fullName evidence="1">Uncharacterized protein</fullName>
    </submittedName>
</protein>
<sequence>MTDHNQDFRMFDVYLGVLRRKEDFFTYFLASCLDYCYRTHRPVFRDILTMTFGVEGVTDDFCLLSPKEASPYFAAELRLHEQYADSPIMREFPLPAKEGRTYYLDLAFLVQTSAGSLPLFVGIEGKVFDTSVKPGQMARYWNSLNTIIRQPQSPARRFLLLSTLGVGSLAEAEVVETRKSFPDTGLIVWEEFAPHFEKIQDDYFQRAWRDAYHQLQQNAESDRCQEMKEPVPMYGLAKYLNDEEHFDVLSRLSCDASDPEAVRNRRGEEVDLFLSRFSEQELEDLCDWFIALFGRAKNMTPRLSGDDGLDLKPLLRAKLEAEESEDRCGALAEELFQIAERDGLPGFITGQLSQVAALARQHQHASLRGKVIERFVASAKEGTRSFYRRLLSAPQLLDVVKLKSDATSELNDLGLRVRLKEKVGEKPLDISVATLCKDRIILRMLK</sequence>
<proteinExistence type="predicted"/>
<keyword evidence="2" id="KW-1185">Reference proteome</keyword>
<dbReference type="AlphaFoldDB" id="A0A6S6M2N8"/>
<dbReference type="EMBL" id="AP023213">
    <property type="protein sequence ID" value="BCG47938.1"/>
    <property type="molecule type" value="Genomic_DNA"/>
</dbReference>
<reference evidence="1 2" key="1">
    <citation type="submission" date="2020-06" db="EMBL/GenBank/DDBJ databases">
        <title>Interaction of electrochemicaly active bacteria, Geobacter bremensis R4 on different carbon anode.</title>
        <authorList>
            <person name="Meng L."/>
            <person name="Yoshida N."/>
        </authorList>
    </citation>
    <scope>NUCLEOTIDE SEQUENCE [LARGE SCALE GENOMIC DNA]</scope>
    <source>
        <strain evidence="1 2">R4</strain>
    </source>
</reference>
<dbReference type="Proteomes" id="UP000515472">
    <property type="component" value="Chromosome"/>
</dbReference>
<dbReference type="KEGG" id="gbn:GEOBRER4_26880"/>
<name>A0A6S6M2N8_9BACT</name>
<accession>A0A6S6M2N8</accession>
<organism evidence="1 2">
    <name type="scientific">Citrifermentans bremense</name>
    <dbReference type="NCBI Taxonomy" id="60035"/>
    <lineage>
        <taxon>Bacteria</taxon>
        <taxon>Pseudomonadati</taxon>
        <taxon>Thermodesulfobacteriota</taxon>
        <taxon>Desulfuromonadia</taxon>
        <taxon>Geobacterales</taxon>
        <taxon>Geobacteraceae</taxon>
        <taxon>Citrifermentans</taxon>
    </lineage>
</organism>
<dbReference type="RefSeq" id="WP_185242757.1">
    <property type="nucleotide sequence ID" value="NZ_AP023213.1"/>
</dbReference>
<gene>
    <name evidence="1" type="ORF">GEOBRER4_n2791</name>
</gene>